<dbReference type="OrthoDB" id="958273at2"/>
<evidence type="ECO:0000256" key="7">
    <source>
        <dbReference type="ARBA" id="ARBA00023136"/>
    </source>
</evidence>
<dbReference type="FunFam" id="1.50.10.150:FF:000004">
    <property type="entry name" value="Malic acid transporter"/>
    <property type="match status" value="1"/>
</dbReference>
<evidence type="ECO:0000256" key="6">
    <source>
        <dbReference type="ARBA" id="ARBA00022989"/>
    </source>
</evidence>
<feature type="transmembrane region" description="Helical" evidence="8">
    <location>
        <begin position="124"/>
        <end position="145"/>
    </location>
</feature>
<evidence type="ECO:0000256" key="8">
    <source>
        <dbReference type="SAM" id="Phobius"/>
    </source>
</evidence>
<dbReference type="InterPro" id="IPR038665">
    <property type="entry name" value="Voltage-dep_anion_channel_sf"/>
</dbReference>
<keyword evidence="6 8" id="KW-1133">Transmembrane helix</keyword>
<protein>
    <submittedName>
        <fullName evidence="9">C4-dicarboxylate ABC transporter</fullName>
    </submittedName>
</protein>
<name>A0A2W1KM64_ACIFR</name>
<dbReference type="GO" id="GO:0000319">
    <property type="term" value="F:sulfite transmembrane transporter activity"/>
    <property type="evidence" value="ECO:0007669"/>
    <property type="project" value="TreeGrafter"/>
</dbReference>
<feature type="transmembrane region" description="Helical" evidence="8">
    <location>
        <begin position="157"/>
        <end position="181"/>
    </location>
</feature>
<gene>
    <name evidence="9" type="ORF">DN052_12935</name>
</gene>
<keyword evidence="7 8" id="KW-0472">Membrane</keyword>
<proteinExistence type="inferred from homology"/>
<dbReference type="RefSeq" id="WP_070807677.1">
    <property type="nucleotide sequence ID" value="NZ_AP025160.1"/>
</dbReference>
<dbReference type="Proteomes" id="UP000248886">
    <property type="component" value="Unassembled WGS sequence"/>
</dbReference>
<evidence type="ECO:0000313" key="9">
    <source>
        <dbReference type="EMBL" id="PZD80397.1"/>
    </source>
</evidence>
<sequence length="397" mass="44152">MARFLSAVPNGDLREVVRHFTPNWFAANMGTGILALMLADFPYHFSGQLVVARGLWSINVFFFGLFTVLFLGRAIFYPAAFRRLFEHPVQSLFIGAIPMGFATIVNGIFLLWPLTPETTLVAHYLWWVDVVLSLFSVLAVPYYMFTTQHHAMDRMTAAWLLPVVPPEVAAASGGMLAGHLSTGAAGWVIYTSYVLWAISVPLAFAILTILFLRLTLHKMPHIDMAVSAWLPLGPLGTGSLAMLVLGPSDQYAFANSSMAAVGALGEPVGIITGLVLWGFGLWWMAIAIFFTLRYLNEGLPFNMGWWGFTFPLGVFTASTYALARETRFVVFDHIGAAFTILLAFFWVVVTWRTFGGMWVGRLFRDPSLSEETAMLIDSKEDVQRLITKEDVIKDLRS</sequence>
<evidence type="ECO:0000256" key="2">
    <source>
        <dbReference type="ARBA" id="ARBA00008566"/>
    </source>
</evidence>
<feature type="transmembrane region" description="Helical" evidence="8">
    <location>
        <begin position="193"/>
        <end position="216"/>
    </location>
</feature>
<dbReference type="Pfam" id="PF03595">
    <property type="entry name" value="SLAC1"/>
    <property type="match status" value="1"/>
</dbReference>
<evidence type="ECO:0000256" key="5">
    <source>
        <dbReference type="ARBA" id="ARBA00022692"/>
    </source>
</evidence>
<dbReference type="InterPro" id="IPR051629">
    <property type="entry name" value="Sulfite_efflux_TDT"/>
</dbReference>
<dbReference type="PANTHER" id="PTHR31686">
    <property type="match status" value="1"/>
</dbReference>
<feature type="transmembrane region" description="Helical" evidence="8">
    <location>
        <begin position="268"/>
        <end position="292"/>
    </location>
</feature>
<dbReference type="PANTHER" id="PTHR31686:SF1">
    <property type="entry name" value="SULFITE EFFLUX PUMP SSU1"/>
    <property type="match status" value="1"/>
</dbReference>
<evidence type="ECO:0000313" key="10">
    <source>
        <dbReference type="Proteomes" id="UP000248886"/>
    </source>
</evidence>
<comment type="caution">
    <text evidence="9">The sequence shown here is derived from an EMBL/GenBank/DDBJ whole genome shotgun (WGS) entry which is preliminary data.</text>
</comment>
<evidence type="ECO:0000256" key="3">
    <source>
        <dbReference type="ARBA" id="ARBA00022448"/>
    </source>
</evidence>
<keyword evidence="4" id="KW-1003">Cell membrane</keyword>
<accession>A0A2W1KM64</accession>
<keyword evidence="3" id="KW-0813">Transport</keyword>
<evidence type="ECO:0000256" key="4">
    <source>
        <dbReference type="ARBA" id="ARBA00022475"/>
    </source>
</evidence>
<dbReference type="GeneID" id="65279440"/>
<reference evidence="9 10" key="1">
    <citation type="submission" date="2018-06" db="EMBL/GenBank/DDBJ databases">
        <title>Draft sequence of Acidithiobacillus ferrooxidans CCM 4253.</title>
        <authorList>
            <person name="Moya-Beltran A."/>
            <person name="Castro M."/>
            <person name="Covarrubias P.C."/>
            <person name="Issotta F."/>
            <person name="Janiczek O."/>
            <person name="Mandl M."/>
            <person name="Kucera J."/>
            <person name="Quatrini R."/>
        </authorList>
    </citation>
    <scope>NUCLEOTIDE SEQUENCE [LARGE SCALE GENOMIC DNA]</scope>
    <source>
        <strain evidence="9 10">CCM 4253</strain>
    </source>
</reference>
<comment type="similarity">
    <text evidence="2">Belongs to the tellurite-resistance/dicarboxylate transporter (TDT) family.</text>
</comment>
<dbReference type="EMBL" id="QKQP01000006">
    <property type="protein sequence ID" value="PZD80397.1"/>
    <property type="molecule type" value="Genomic_DNA"/>
</dbReference>
<feature type="transmembrane region" description="Helical" evidence="8">
    <location>
        <begin position="334"/>
        <end position="354"/>
    </location>
</feature>
<keyword evidence="5 8" id="KW-0812">Transmembrane</keyword>
<dbReference type="Gene3D" id="1.50.10.150">
    <property type="entry name" value="Voltage-dependent anion channel"/>
    <property type="match status" value="1"/>
</dbReference>
<dbReference type="GO" id="GO:0005886">
    <property type="term" value="C:plasma membrane"/>
    <property type="evidence" value="ECO:0007669"/>
    <property type="project" value="UniProtKB-SubCell"/>
</dbReference>
<comment type="subcellular location">
    <subcellularLocation>
        <location evidence="1">Cell membrane</location>
        <topology evidence="1">Multi-pass membrane protein</topology>
    </subcellularLocation>
</comment>
<dbReference type="AlphaFoldDB" id="A0A2W1KM64"/>
<dbReference type="InterPro" id="IPR004695">
    <property type="entry name" value="SLAC1/Mae1/Ssu1/TehA"/>
</dbReference>
<evidence type="ECO:0000256" key="1">
    <source>
        <dbReference type="ARBA" id="ARBA00004651"/>
    </source>
</evidence>
<feature type="transmembrane region" description="Helical" evidence="8">
    <location>
        <begin position="24"/>
        <end position="43"/>
    </location>
</feature>
<feature type="transmembrane region" description="Helical" evidence="8">
    <location>
        <begin position="228"/>
        <end position="248"/>
    </location>
</feature>
<feature type="transmembrane region" description="Helical" evidence="8">
    <location>
        <begin position="55"/>
        <end position="80"/>
    </location>
</feature>
<dbReference type="CDD" id="cd09318">
    <property type="entry name" value="TDT_SSU1"/>
    <property type="match status" value="1"/>
</dbReference>
<feature type="transmembrane region" description="Helical" evidence="8">
    <location>
        <begin position="304"/>
        <end position="322"/>
    </location>
</feature>
<organism evidence="9 10">
    <name type="scientific">Acidithiobacillus ferrooxidans</name>
    <name type="common">Thiobacillus ferrooxidans</name>
    <dbReference type="NCBI Taxonomy" id="920"/>
    <lineage>
        <taxon>Bacteria</taxon>
        <taxon>Pseudomonadati</taxon>
        <taxon>Pseudomonadota</taxon>
        <taxon>Acidithiobacillia</taxon>
        <taxon>Acidithiobacillales</taxon>
        <taxon>Acidithiobacillaceae</taxon>
        <taxon>Acidithiobacillus</taxon>
    </lineage>
</organism>
<feature type="transmembrane region" description="Helical" evidence="8">
    <location>
        <begin position="92"/>
        <end position="112"/>
    </location>
</feature>